<dbReference type="EMBL" id="JACVVK020000166">
    <property type="protein sequence ID" value="KAK7487326.1"/>
    <property type="molecule type" value="Genomic_DNA"/>
</dbReference>
<accession>A0ABD0KK00</accession>
<dbReference type="SUPFAM" id="SSF103473">
    <property type="entry name" value="MFS general substrate transporter"/>
    <property type="match status" value="1"/>
</dbReference>
<comment type="subcellular location">
    <subcellularLocation>
        <location evidence="1">Membrane</location>
        <topology evidence="1">Multi-pass membrane protein</topology>
    </subcellularLocation>
</comment>
<dbReference type="GO" id="GO:0016020">
    <property type="term" value="C:membrane"/>
    <property type="evidence" value="ECO:0007669"/>
    <property type="project" value="UniProtKB-SubCell"/>
</dbReference>
<evidence type="ECO:0000313" key="8">
    <source>
        <dbReference type="Proteomes" id="UP001519460"/>
    </source>
</evidence>
<proteinExistence type="predicted"/>
<dbReference type="InterPro" id="IPR036259">
    <property type="entry name" value="MFS_trans_sf"/>
</dbReference>
<feature type="transmembrane region" description="Helical" evidence="5">
    <location>
        <begin position="20"/>
        <end position="42"/>
    </location>
</feature>
<feature type="transmembrane region" description="Helical" evidence="5">
    <location>
        <begin position="395"/>
        <end position="417"/>
    </location>
</feature>
<feature type="transmembrane region" description="Helical" evidence="5">
    <location>
        <begin position="161"/>
        <end position="180"/>
    </location>
</feature>
<evidence type="ECO:0000256" key="4">
    <source>
        <dbReference type="ARBA" id="ARBA00023136"/>
    </source>
</evidence>
<evidence type="ECO:0000313" key="7">
    <source>
        <dbReference type="EMBL" id="KAK7487326.1"/>
    </source>
</evidence>
<gene>
    <name evidence="7" type="ORF">BaRGS_00021415</name>
</gene>
<dbReference type="PROSITE" id="PS50850">
    <property type="entry name" value="MFS"/>
    <property type="match status" value="1"/>
</dbReference>
<sequence length="571" mass="63189">MKFDDVLREIGEFGLYQKRLMFLFCVTSCCVITQSVSPVFTIKIPKHRCKIPTYPNDTYELQSADHASLVNETIPLRNGEYTKCTLYDVMESDGTENRTERACNEWVFDKSVFTATLVTELNLVCERKIYRSHSSMMLFAGKFVGAFLNSMGGDYFGRRRVYTFMMLALIASSIGIIFVSNLPALMAFRFMAGAFTTGSYLGIFVITTELLGTRYRRYASIASKSAITVSMLTLTLLAYLLRNWQHFQASLTTPTIFLFIGYFFIPESPRWLVSKGRYEEAQKVLELVARVNGKSLPPSFQIEALASIDSASAASGAEGKQSVSPLSLFRIPRLFLRYTLLYFCWTLIVMTLYGLLLNVSNMSGNIFLNFGIMSTLDVVSITLFALLIERVGRRSFVIGAVGVGGLACLATILPAVLGGNDWVTQGLSLSGRMFVSATMAAMYTMSPELFPTVLRSFGLGSCSMMSRIGGIASPYIADLNTYVMGTFGAVLPQMVFGAAGLLTAIMMFFLPETRGRPLPETVRDAELFGRGNRLMHKANRPQPADVVEMTLLHPKASDNPKLKQSALVGCI</sequence>
<keyword evidence="2 5" id="KW-0812">Transmembrane</keyword>
<keyword evidence="8" id="KW-1185">Reference proteome</keyword>
<feature type="transmembrane region" description="Helical" evidence="5">
    <location>
        <begin position="247"/>
        <end position="265"/>
    </location>
</feature>
<organism evidence="7 8">
    <name type="scientific">Batillaria attramentaria</name>
    <dbReference type="NCBI Taxonomy" id="370345"/>
    <lineage>
        <taxon>Eukaryota</taxon>
        <taxon>Metazoa</taxon>
        <taxon>Spiralia</taxon>
        <taxon>Lophotrochozoa</taxon>
        <taxon>Mollusca</taxon>
        <taxon>Gastropoda</taxon>
        <taxon>Caenogastropoda</taxon>
        <taxon>Sorbeoconcha</taxon>
        <taxon>Cerithioidea</taxon>
        <taxon>Batillariidae</taxon>
        <taxon>Batillaria</taxon>
    </lineage>
</organism>
<keyword evidence="4 5" id="KW-0472">Membrane</keyword>
<comment type="caution">
    <text evidence="7">The sequence shown here is derived from an EMBL/GenBank/DDBJ whole genome shotgun (WGS) entry which is preliminary data.</text>
</comment>
<evidence type="ECO:0000259" key="6">
    <source>
        <dbReference type="PROSITE" id="PS50850"/>
    </source>
</evidence>
<feature type="transmembrane region" description="Helical" evidence="5">
    <location>
        <begin position="366"/>
        <end position="388"/>
    </location>
</feature>
<reference evidence="7 8" key="1">
    <citation type="journal article" date="2023" name="Sci. Data">
        <title>Genome assembly of the Korean intertidal mud-creeper Batillaria attramentaria.</title>
        <authorList>
            <person name="Patra A.K."/>
            <person name="Ho P.T."/>
            <person name="Jun S."/>
            <person name="Lee S.J."/>
            <person name="Kim Y."/>
            <person name="Won Y.J."/>
        </authorList>
    </citation>
    <scope>NUCLEOTIDE SEQUENCE [LARGE SCALE GENOMIC DNA]</scope>
    <source>
        <strain evidence="7">Wonlab-2016</strain>
    </source>
</reference>
<dbReference type="Gene3D" id="1.20.1250.20">
    <property type="entry name" value="MFS general substrate transporter like domains"/>
    <property type="match status" value="1"/>
</dbReference>
<evidence type="ECO:0000256" key="1">
    <source>
        <dbReference type="ARBA" id="ARBA00004141"/>
    </source>
</evidence>
<feature type="transmembrane region" description="Helical" evidence="5">
    <location>
        <begin position="186"/>
        <end position="206"/>
    </location>
</feature>
<evidence type="ECO:0000256" key="5">
    <source>
        <dbReference type="SAM" id="Phobius"/>
    </source>
</evidence>
<feature type="transmembrane region" description="Helical" evidence="5">
    <location>
        <begin position="340"/>
        <end position="360"/>
    </location>
</feature>
<feature type="domain" description="Major facilitator superfamily (MFS) profile" evidence="6">
    <location>
        <begin position="72"/>
        <end position="515"/>
    </location>
</feature>
<keyword evidence="3 5" id="KW-1133">Transmembrane helix</keyword>
<feature type="transmembrane region" description="Helical" evidence="5">
    <location>
        <begin position="489"/>
        <end position="510"/>
    </location>
</feature>
<dbReference type="InterPro" id="IPR005828">
    <property type="entry name" value="MFS_sugar_transport-like"/>
</dbReference>
<dbReference type="InterPro" id="IPR020846">
    <property type="entry name" value="MFS_dom"/>
</dbReference>
<feature type="transmembrane region" description="Helical" evidence="5">
    <location>
        <begin position="218"/>
        <end position="241"/>
    </location>
</feature>
<evidence type="ECO:0000256" key="3">
    <source>
        <dbReference type="ARBA" id="ARBA00022989"/>
    </source>
</evidence>
<protein>
    <recommendedName>
        <fullName evidence="6">Major facilitator superfamily (MFS) profile domain-containing protein</fullName>
    </recommendedName>
</protein>
<name>A0ABD0KK00_9CAEN</name>
<evidence type="ECO:0000256" key="2">
    <source>
        <dbReference type="ARBA" id="ARBA00022692"/>
    </source>
</evidence>
<dbReference type="Proteomes" id="UP001519460">
    <property type="component" value="Unassembled WGS sequence"/>
</dbReference>
<dbReference type="PANTHER" id="PTHR24064">
    <property type="entry name" value="SOLUTE CARRIER FAMILY 22 MEMBER"/>
    <property type="match status" value="1"/>
</dbReference>
<dbReference type="AlphaFoldDB" id="A0ABD0KK00"/>
<dbReference type="Pfam" id="PF00083">
    <property type="entry name" value="Sugar_tr"/>
    <property type="match status" value="1"/>
</dbReference>